<evidence type="ECO:0000256" key="3">
    <source>
        <dbReference type="ARBA" id="ARBA00022833"/>
    </source>
</evidence>
<dbReference type="GO" id="GO:0005737">
    <property type="term" value="C:cytoplasm"/>
    <property type="evidence" value="ECO:0007669"/>
    <property type="project" value="TreeGrafter"/>
</dbReference>
<dbReference type="InterPro" id="IPR002893">
    <property type="entry name" value="Znf_MYND"/>
</dbReference>
<proteinExistence type="predicted"/>
<comment type="caution">
    <text evidence="6">The sequence shown here is derived from an EMBL/GenBank/DDBJ whole genome shotgun (WGS) entry which is preliminary data.</text>
</comment>
<gene>
    <name evidence="6" type="ORF">KC19_7G105000</name>
</gene>
<dbReference type="Pfam" id="PF01753">
    <property type="entry name" value="zf-MYND"/>
    <property type="match status" value="1"/>
</dbReference>
<evidence type="ECO:0000313" key="7">
    <source>
        <dbReference type="Proteomes" id="UP000822688"/>
    </source>
</evidence>
<reference evidence="6" key="1">
    <citation type="submission" date="2020-06" db="EMBL/GenBank/DDBJ databases">
        <title>WGS assembly of Ceratodon purpureus strain R40.</title>
        <authorList>
            <person name="Carey S.B."/>
            <person name="Jenkins J."/>
            <person name="Shu S."/>
            <person name="Lovell J.T."/>
            <person name="Sreedasyam A."/>
            <person name="Maumus F."/>
            <person name="Tiley G.P."/>
            <person name="Fernandez-Pozo N."/>
            <person name="Barry K."/>
            <person name="Chen C."/>
            <person name="Wang M."/>
            <person name="Lipzen A."/>
            <person name="Daum C."/>
            <person name="Saski C.A."/>
            <person name="Payton A.C."/>
            <person name="Mcbreen J.C."/>
            <person name="Conrad R.E."/>
            <person name="Kollar L.M."/>
            <person name="Olsson S."/>
            <person name="Huttunen S."/>
            <person name="Landis J.B."/>
            <person name="Wickett N.J."/>
            <person name="Johnson M.G."/>
            <person name="Rensing S.A."/>
            <person name="Grimwood J."/>
            <person name="Schmutz J."/>
            <person name="Mcdaniel S.F."/>
        </authorList>
    </citation>
    <scope>NUCLEOTIDE SEQUENCE</scope>
    <source>
        <strain evidence="6">R40</strain>
    </source>
</reference>
<dbReference type="SUPFAM" id="SSF144232">
    <property type="entry name" value="HIT/MYND zinc finger-like"/>
    <property type="match status" value="1"/>
</dbReference>
<keyword evidence="3" id="KW-0862">Zinc</keyword>
<name>A0A8T0H510_CERPU</name>
<dbReference type="PROSITE" id="PS50865">
    <property type="entry name" value="ZF_MYND_2"/>
    <property type="match status" value="1"/>
</dbReference>
<evidence type="ECO:0000256" key="4">
    <source>
        <dbReference type="PROSITE-ProRule" id="PRU00134"/>
    </source>
</evidence>
<accession>A0A8T0H510</accession>
<dbReference type="PANTHER" id="PTHR13244">
    <property type="entry name" value="ZINC FINGER MYND DOMAIN CONTAINING PROTEIN 10"/>
    <property type="match status" value="1"/>
</dbReference>
<keyword evidence="1" id="KW-0479">Metal-binding</keyword>
<evidence type="ECO:0000313" key="6">
    <source>
        <dbReference type="EMBL" id="KAG0567026.1"/>
    </source>
</evidence>
<feature type="domain" description="MYND-type" evidence="5">
    <location>
        <begin position="137"/>
        <end position="172"/>
    </location>
</feature>
<evidence type="ECO:0000259" key="5">
    <source>
        <dbReference type="PROSITE" id="PS50865"/>
    </source>
</evidence>
<sequence length="180" mass="20786">MMGEFDSFRELSDKQFEKVRVMAETNPNLKKTLELYEKMSGRNLSESARKAQEENDRRWDIMVADQEKLAEELQPKTMGAFSDMLLKYGFKLPTPVPPEEQSKEGHFADFMNAYGTQGFDLLSEYDMKEATEPKPKCQECRKEAGMRCKQCGEHYCSQECQKSAWPSHKKVCKLVAARGF</sequence>
<dbReference type="EMBL" id="CM026428">
    <property type="protein sequence ID" value="KAG0567026.1"/>
    <property type="molecule type" value="Genomic_DNA"/>
</dbReference>
<dbReference type="GO" id="GO:0008270">
    <property type="term" value="F:zinc ion binding"/>
    <property type="evidence" value="ECO:0007669"/>
    <property type="project" value="UniProtKB-KW"/>
</dbReference>
<dbReference type="InterPro" id="IPR052298">
    <property type="entry name" value="ZMYND10"/>
</dbReference>
<keyword evidence="2 4" id="KW-0863">Zinc-finger</keyword>
<dbReference type="PANTHER" id="PTHR13244:SF7">
    <property type="entry name" value="ZINC FINGER MYND DOMAIN-CONTAINING PROTEIN 10"/>
    <property type="match status" value="1"/>
</dbReference>
<dbReference type="Proteomes" id="UP000822688">
    <property type="component" value="Chromosome 7"/>
</dbReference>
<dbReference type="Gene3D" id="6.10.140.2220">
    <property type="match status" value="1"/>
</dbReference>
<evidence type="ECO:0000256" key="1">
    <source>
        <dbReference type="ARBA" id="ARBA00022723"/>
    </source>
</evidence>
<protein>
    <recommendedName>
        <fullName evidence="5">MYND-type domain-containing protein</fullName>
    </recommendedName>
</protein>
<evidence type="ECO:0000256" key="2">
    <source>
        <dbReference type="ARBA" id="ARBA00022771"/>
    </source>
</evidence>
<keyword evidence="7" id="KW-1185">Reference proteome</keyword>
<dbReference type="OrthoDB" id="540581at2759"/>
<dbReference type="AlphaFoldDB" id="A0A8T0H510"/>
<organism evidence="6 7">
    <name type="scientific">Ceratodon purpureus</name>
    <name type="common">Fire moss</name>
    <name type="synonym">Dicranum purpureum</name>
    <dbReference type="NCBI Taxonomy" id="3225"/>
    <lineage>
        <taxon>Eukaryota</taxon>
        <taxon>Viridiplantae</taxon>
        <taxon>Streptophyta</taxon>
        <taxon>Embryophyta</taxon>
        <taxon>Bryophyta</taxon>
        <taxon>Bryophytina</taxon>
        <taxon>Bryopsida</taxon>
        <taxon>Dicranidae</taxon>
        <taxon>Pseudoditrichales</taxon>
        <taxon>Ditrichaceae</taxon>
        <taxon>Ceratodon</taxon>
    </lineage>
</organism>